<feature type="region of interest" description="Disordered" evidence="1">
    <location>
        <begin position="429"/>
        <end position="769"/>
    </location>
</feature>
<evidence type="ECO:0000256" key="1">
    <source>
        <dbReference type="SAM" id="MobiDB-lite"/>
    </source>
</evidence>
<dbReference type="EMBL" id="JADNYJ010000012">
    <property type="protein sequence ID" value="KAF8908213.1"/>
    <property type="molecule type" value="Genomic_DNA"/>
</dbReference>
<feature type="compositionally biased region" description="Polar residues" evidence="1">
    <location>
        <begin position="343"/>
        <end position="355"/>
    </location>
</feature>
<feature type="compositionally biased region" description="Low complexity" evidence="1">
    <location>
        <begin position="578"/>
        <end position="606"/>
    </location>
</feature>
<proteinExistence type="predicted"/>
<sequence length="887" mass="94627">MHRHHRNSSPAPGWVALREPSSSEDEEDARDEMDDQSSDGDNAVNSTSAAQTQRHTSSRSIVQKAPPRKRKDSSSSSSEREKRRKRARLDQELANRVGGERRGGVSGSGEVGSSARNAGPSRMLNPNGATKSKPTSSPGGTRPSASSASASASRPLPSRPAPSTFAKGNQTASSSYKPISSISSSSAHVKEQKSKLSDFFKGPSYKAGLSTATASKKPALSGLQKDGDIIDLTLDGDDSPPPPTKPKPRRKPKPRASLPNEVVDMSDEEREAASSSSIHQRPRGQMKKSTGNIGKSKSAAVNEDEVIVVSSSEEENKRLSFSGRLPASMRKSMPEPPVAGPSLLQNPISQATAPATQDPKPPIKALVNANTSTERTHPELLTRRPLGVGLLSTLSTAHVSAPFSTQAVRPSQTIDKGLSALASSFKVMDKDKDDNRMNVDVPPTPADPISSKTHRMTASQDGKPPSTSKLVSSPKEELVQQGYNQDVQVDLVPPPAGGPSTRPKTPISPSRMVVGPATHKRVHSASSSSATAIATMSEPPSPLKVHKTSSSLDAKSHERRASQQMKPQAMKVVDQTRASITAPLSPTTPTASMSRRRAPSSSNATPTAFRSQPLPKPPSQTQSRPLPTPRRLQVAVKSTGGVKPRWPRRHSSTSSSPDESDSDSNSDTDRKGKEEERNKPSSPPPRVAATPPPPAPAAAAGSGVDGIDMRDLDHALGVSEPTAPSPTQEQPKNPELPTHVKEQPISSQISKASVHPPRMARKSTGGRGISALPEVIMSAMQLNHDRLRQRRAPQVGGTSAAGAGAGSKSVKPPEVIDLTLDSDEEPEKAQTSFYSVLLLMAICRLRRCLLHLLYLPRLLQRLGIRLSYQMCHRRLSSLPLLPPHLQL</sequence>
<feature type="compositionally biased region" description="Low complexity" evidence="1">
    <location>
        <begin position="134"/>
        <end position="164"/>
    </location>
</feature>
<feature type="compositionally biased region" description="Pro residues" evidence="1">
    <location>
        <begin position="681"/>
        <end position="696"/>
    </location>
</feature>
<feature type="region of interest" description="Disordered" evidence="1">
    <location>
        <begin position="1"/>
        <end position="364"/>
    </location>
</feature>
<evidence type="ECO:0000313" key="2">
    <source>
        <dbReference type="EMBL" id="KAF8908213.1"/>
    </source>
</evidence>
<dbReference type="AlphaFoldDB" id="A0A9P5TS96"/>
<feature type="compositionally biased region" description="Polar residues" evidence="1">
    <location>
        <begin position="456"/>
        <end position="471"/>
    </location>
</feature>
<evidence type="ECO:0000313" key="3">
    <source>
        <dbReference type="Proteomes" id="UP000724874"/>
    </source>
</evidence>
<name>A0A9P5TS96_GYMJU</name>
<feature type="compositionally biased region" description="Low complexity" evidence="1">
    <location>
        <begin position="173"/>
        <end position="186"/>
    </location>
</feature>
<organism evidence="2 3">
    <name type="scientific">Gymnopilus junonius</name>
    <name type="common">Spectacular rustgill mushroom</name>
    <name type="synonym">Gymnopilus spectabilis subsp. junonius</name>
    <dbReference type="NCBI Taxonomy" id="109634"/>
    <lineage>
        <taxon>Eukaryota</taxon>
        <taxon>Fungi</taxon>
        <taxon>Dikarya</taxon>
        <taxon>Basidiomycota</taxon>
        <taxon>Agaricomycotina</taxon>
        <taxon>Agaricomycetes</taxon>
        <taxon>Agaricomycetidae</taxon>
        <taxon>Agaricales</taxon>
        <taxon>Agaricineae</taxon>
        <taxon>Hymenogastraceae</taxon>
        <taxon>Gymnopilus</taxon>
    </lineage>
</organism>
<keyword evidence="3" id="KW-1185">Reference proteome</keyword>
<feature type="compositionally biased region" description="Basic and acidic residues" evidence="1">
    <location>
        <begin position="188"/>
        <end position="198"/>
    </location>
</feature>
<feature type="region of interest" description="Disordered" evidence="1">
    <location>
        <begin position="789"/>
        <end position="810"/>
    </location>
</feature>
<feature type="compositionally biased region" description="Acidic residues" evidence="1">
    <location>
        <begin position="22"/>
        <end position="38"/>
    </location>
</feature>
<accession>A0A9P5TS96</accession>
<feature type="compositionally biased region" description="Low complexity" evidence="1">
    <location>
        <begin position="524"/>
        <end position="537"/>
    </location>
</feature>
<feature type="compositionally biased region" description="Basic and acidic residues" evidence="1">
    <location>
        <begin position="88"/>
        <end position="103"/>
    </location>
</feature>
<feature type="compositionally biased region" description="Basic and acidic residues" evidence="1">
    <location>
        <begin position="667"/>
        <end position="679"/>
    </location>
</feature>
<comment type="caution">
    <text evidence="2">The sequence shown here is derived from an EMBL/GenBank/DDBJ whole genome shotgun (WGS) entry which is preliminary data.</text>
</comment>
<dbReference type="Proteomes" id="UP000724874">
    <property type="component" value="Unassembled WGS sequence"/>
</dbReference>
<gene>
    <name evidence="2" type="ORF">CPB84DRAFT_212878</name>
</gene>
<reference evidence="2" key="1">
    <citation type="submission" date="2020-11" db="EMBL/GenBank/DDBJ databases">
        <authorList>
            <consortium name="DOE Joint Genome Institute"/>
            <person name="Ahrendt S."/>
            <person name="Riley R."/>
            <person name="Andreopoulos W."/>
            <person name="LaButti K."/>
            <person name="Pangilinan J."/>
            <person name="Ruiz-duenas F.J."/>
            <person name="Barrasa J.M."/>
            <person name="Sanchez-Garcia M."/>
            <person name="Camarero S."/>
            <person name="Miyauchi S."/>
            <person name="Serrano A."/>
            <person name="Linde D."/>
            <person name="Babiker R."/>
            <person name="Drula E."/>
            <person name="Ayuso-Fernandez I."/>
            <person name="Pacheco R."/>
            <person name="Padilla G."/>
            <person name="Ferreira P."/>
            <person name="Barriuso J."/>
            <person name="Kellner H."/>
            <person name="Castanera R."/>
            <person name="Alfaro M."/>
            <person name="Ramirez L."/>
            <person name="Pisabarro A.G."/>
            <person name="Kuo A."/>
            <person name="Tritt A."/>
            <person name="Lipzen A."/>
            <person name="He G."/>
            <person name="Yan M."/>
            <person name="Ng V."/>
            <person name="Cullen D."/>
            <person name="Martin F."/>
            <person name="Rosso M.-N."/>
            <person name="Henrissat B."/>
            <person name="Hibbett D."/>
            <person name="Martinez A.T."/>
            <person name="Grigoriev I.V."/>
        </authorList>
    </citation>
    <scope>NUCLEOTIDE SEQUENCE</scope>
    <source>
        <strain evidence="2">AH 44721</strain>
    </source>
</reference>
<feature type="compositionally biased region" description="Polar residues" evidence="1">
    <location>
        <begin position="39"/>
        <end position="61"/>
    </location>
</feature>
<protein>
    <submittedName>
        <fullName evidence="2">Uncharacterized protein</fullName>
    </submittedName>
</protein>